<dbReference type="PANTHER" id="PTHR38109:SF1">
    <property type="entry name" value="PROTEIN YCGL"/>
    <property type="match status" value="1"/>
</dbReference>
<dbReference type="KEGG" id="aprs:BI364_15610"/>
<dbReference type="HAMAP" id="MF_01866">
    <property type="entry name" value="UPF0745"/>
    <property type="match status" value="1"/>
</dbReference>
<dbReference type="AlphaFoldDB" id="A0A1D8IRQ3"/>
<sequence length="81" mass="9404">MICYVYRSRRRADAYLYLPCQDDFSAVPDALMQMFGMAEFALEFELTPVRRLAQADAEQVLGNLREQGFHLQMPPANDRPF</sequence>
<evidence type="ECO:0000313" key="4">
    <source>
        <dbReference type="Proteomes" id="UP000095401"/>
    </source>
</evidence>
<gene>
    <name evidence="3" type="ORF">BI364_15610</name>
</gene>
<accession>A0A1D8IRQ3</accession>
<keyword evidence="4" id="KW-1185">Reference proteome</keyword>
<organism evidence="3 4">
    <name type="scientific">Acidihalobacter yilgarnensis</name>
    <dbReference type="NCBI Taxonomy" id="2819280"/>
    <lineage>
        <taxon>Bacteria</taxon>
        <taxon>Pseudomonadati</taxon>
        <taxon>Pseudomonadota</taxon>
        <taxon>Gammaproteobacteria</taxon>
        <taxon>Chromatiales</taxon>
        <taxon>Ectothiorhodospiraceae</taxon>
        <taxon>Acidihalobacter</taxon>
    </lineage>
</organism>
<evidence type="ECO:0000256" key="1">
    <source>
        <dbReference type="HAMAP-Rule" id="MF_01866"/>
    </source>
</evidence>
<name>A0A1D8IRQ3_9GAMM</name>
<dbReference type="RefSeq" id="WP_070079521.1">
    <property type="nucleotide sequence ID" value="NZ_CP017415.1"/>
</dbReference>
<dbReference type="Pfam" id="PF05166">
    <property type="entry name" value="YcgL"/>
    <property type="match status" value="1"/>
</dbReference>
<dbReference type="SUPFAM" id="SSF160191">
    <property type="entry name" value="YcgL-like"/>
    <property type="match status" value="1"/>
</dbReference>
<dbReference type="Gene3D" id="3.10.510.20">
    <property type="entry name" value="YcgL domain"/>
    <property type="match status" value="1"/>
</dbReference>
<dbReference type="PANTHER" id="PTHR38109">
    <property type="entry name" value="PROTEIN YCGL"/>
    <property type="match status" value="1"/>
</dbReference>
<evidence type="ECO:0000259" key="2">
    <source>
        <dbReference type="PROSITE" id="PS51648"/>
    </source>
</evidence>
<dbReference type="EMBL" id="CP017415">
    <property type="protein sequence ID" value="AOU99169.1"/>
    <property type="molecule type" value="Genomic_DNA"/>
</dbReference>
<dbReference type="InterPro" id="IPR038068">
    <property type="entry name" value="YcgL-like_sf"/>
</dbReference>
<dbReference type="PROSITE" id="PS51648">
    <property type="entry name" value="YCGL"/>
    <property type="match status" value="1"/>
</dbReference>
<proteinExistence type="inferred from homology"/>
<dbReference type="Proteomes" id="UP000095401">
    <property type="component" value="Chromosome"/>
</dbReference>
<protein>
    <recommendedName>
        <fullName evidence="1">YcgL domain-containing protein BI364_15610</fullName>
    </recommendedName>
</protein>
<dbReference type="InterPro" id="IPR027354">
    <property type="entry name" value="YcgL_dom"/>
</dbReference>
<reference evidence="4" key="1">
    <citation type="submission" date="2016-09" db="EMBL/GenBank/DDBJ databases">
        <title>Acidihalobacter prosperus F5.</title>
        <authorList>
            <person name="Khaleque H.N."/>
            <person name="Ramsay J.P."/>
            <person name="Kaksonen A.H."/>
            <person name="Boxall N.J."/>
            <person name="Watkin E.L.J."/>
        </authorList>
    </citation>
    <scope>NUCLEOTIDE SEQUENCE [LARGE SCALE GENOMIC DNA]</scope>
    <source>
        <strain evidence="4">F5</strain>
    </source>
</reference>
<evidence type="ECO:0000313" key="3">
    <source>
        <dbReference type="EMBL" id="AOU99169.1"/>
    </source>
</evidence>
<feature type="domain" description="YcgL" evidence="2">
    <location>
        <begin position="1"/>
        <end position="81"/>
    </location>
</feature>